<sequence length="186" mass="21217">MFRDKKTLKGALGMTVLAQRFEYKVIAVDATHLKSKSRGVLLVAVCKKGNEMIYLLAFGFANFECTKSWTWFLIQLRGLILQPKLLLLILDWHMGLKVDMKECKKVVVGGVVIVSYVENTIREERVNVGRLTVDNEVLLRKVDNLGAQIINLHVQMEAIDNELNVLYTLVEKLEKKLFDFNIPPSP</sequence>
<dbReference type="AlphaFoldDB" id="A0AAD9X5B8"/>
<feature type="domain" description="MULE transposase" evidence="1">
    <location>
        <begin position="25"/>
        <end position="97"/>
    </location>
</feature>
<dbReference type="InterPro" id="IPR018289">
    <property type="entry name" value="MULE_transposase_dom"/>
</dbReference>
<dbReference type="Pfam" id="PF10551">
    <property type="entry name" value="MULE"/>
    <property type="match status" value="1"/>
</dbReference>
<keyword evidence="3" id="KW-1185">Reference proteome</keyword>
<proteinExistence type="predicted"/>
<comment type="caution">
    <text evidence="2">The sequence shown here is derived from an EMBL/GenBank/DDBJ whole genome shotgun (WGS) entry which is preliminary data.</text>
</comment>
<dbReference type="EMBL" id="JANJYI010000004">
    <property type="protein sequence ID" value="KAK2652987.1"/>
    <property type="molecule type" value="Genomic_DNA"/>
</dbReference>
<protein>
    <recommendedName>
        <fullName evidence="1">MULE transposase domain-containing protein</fullName>
    </recommendedName>
</protein>
<dbReference type="Proteomes" id="UP001280121">
    <property type="component" value="Unassembled WGS sequence"/>
</dbReference>
<reference evidence="2" key="1">
    <citation type="journal article" date="2023" name="Plant J.">
        <title>Genome sequences and population genomics provide insights into the demographic history, inbreeding, and mutation load of two 'living fossil' tree species of Dipteronia.</title>
        <authorList>
            <person name="Feng Y."/>
            <person name="Comes H.P."/>
            <person name="Chen J."/>
            <person name="Zhu S."/>
            <person name="Lu R."/>
            <person name="Zhang X."/>
            <person name="Li P."/>
            <person name="Qiu J."/>
            <person name="Olsen K.M."/>
            <person name="Qiu Y."/>
        </authorList>
    </citation>
    <scope>NUCLEOTIDE SEQUENCE</scope>
    <source>
        <strain evidence="2">KIB01</strain>
    </source>
</reference>
<evidence type="ECO:0000313" key="3">
    <source>
        <dbReference type="Proteomes" id="UP001280121"/>
    </source>
</evidence>
<evidence type="ECO:0000259" key="1">
    <source>
        <dbReference type="Pfam" id="PF10551"/>
    </source>
</evidence>
<evidence type="ECO:0000313" key="2">
    <source>
        <dbReference type="EMBL" id="KAK2652987.1"/>
    </source>
</evidence>
<name>A0AAD9X5B8_9ROSI</name>
<accession>A0AAD9X5B8</accession>
<gene>
    <name evidence="2" type="ORF">Ddye_012843</name>
</gene>
<organism evidence="2 3">
    <name type="scientific">Dipteronia dyeriana</name>
    <dbReference type="NCBI Taxonomy" id="168575"/>
    <lineage>
        <taxon>Eukaryota</taxon>
        <taxon>Viridiplantae</taxon>
        <taxon>Streptophyta</taxon>
        <taxon>Embryophyta</taxon>
        <taxon>Tracheophyta</taxon>
        <taxon>Spermatophyta</taxon>
        <taxon>Magnoliopsida</taxon>
        <taxon>eudicotyledons</taxon>
        <taxon>Gunneridae</taxon>
        <taxon>Pentapetalae</taxon>
        <taxon>rosids</taxon>
        <taxon>malvids</taxon>
        <taxon>Sapindales</taxon>
        <taxon>Sapindaceae</taxon>
        <taxon>Hippocastanoideae</taxon>
        <taxon>Acereae</taxon>
        <taxon>Dipteronia</taxon>
    </lineage>
</organism>